<organism evidence="1">
    <name type="scientific">Chrysotila carterae</name>
    <name type="common">Marine alga</name>
    <name type="synonym">Syracosphaera carterae</name>
    <dbReference type="NCBI Taxonomy" id="13221"/>
    <lineage>
        <taxon>Eukaryota</taxon>
        <taxon>Haptista</taxon>
        <taxon>Haptophyta</taxon>
        <taxon>Prymnesiophyceae</taxon>
        <taxon>Isochrysidales</taxon>
        <taxon>Isochrysidaceae</taxon>
        <taxon>Chrysotila</taxon>
    </lineage>
</organism>
<dbReference type="AlphaFoldDB" id="A0A7S4FC09"/>
<gene>
    <name evidence="1" type="ORF">PCAR00345_LOCUS38300</name>
</gene>
<dbReference type="EMBL" id="HBIZ01061805">
    <property type="protein sequence ID" value="CAE0785592.1"/>
    <property type="molecule type" value="Transcribed_RNA"/>
</dbReference>
<protein>
    <submittedName>
        <fullName evidence="1">Uncharacterized protein</fullName>
    </submittedName>
</protein>
<sequence length="108" mass="11285">MPAFGMSCLCLMSRSLGDQQAGHREMTVGWETNVKRLGTLVQATALPLWEGPAGSMLGAPLEETATDPWVDSMKMLSKGCVANLGYIASTAAATGASQRLSSVHATCP</sequence>
<accession>A0A7S4FC09</accession>
<proteinExistence type="predicted"/>
<evidence type="ECO:0000313" key="1">
    <source>
        <dbReference type="EMBL" id="CAE0785592.1"/>
    </source>
</evidence>
<reference evidence="1" key="1">
    <citation type="submission" date="2021-01" db="EMBL/GenBank/DDBJ databases">
        <authorList>
            <person name="Corre E."/>
            <person name="Pelletier E."/>
            <person name="Niang G."/>
            <person name="Scheremetjew M."/>
            <person name="Finn R."/>
            <person name="Kale V."/>
            <person name="Holt S."/>
            <person name="Cochrane G."/>
            <person name="Meng A."/>
            <person name="Brown T."/>
            <person name="Cohen L."/>
        </authorList>
    </citation>
    <scope>NUCLEOTIDE SEQUENCE</scope>
    <source>
        <strain evidence="1">CCMP645</strain>
    </source>
</reference>
<name>A0A7S4FC09_CHRCT</name>